<dbReference type="Proteomes" id="UP001367676">
    <property type="component" value="Unassembled WGS sequence"/>
</dbReference>
<evidence type="ECO:0000313" key="2">
    <source>
        <dbReference type="Proteomes" id="UP001367676"/>
    </source>
</evidence>
<proteinExistence type="predicted"/>
<keyword evidence="2" id="KW-1185">Reference proteome</keyword>
<comment type="caution">
    <text evidence="1">The sequence shown here is derived from an EMBL/GenBank/DDBJ whole genome shotgun (WGS) entry which is preliminary data.</text>
</comment>
<evidence type="ECO:0000313" key="1">
    <source>
        <dbReference type="EMBL" id="KAK7603619.1"/>
    </source>
</evidence>
<protein>
    <submittedName>
        <fullName evidence="1">Uncharacterized protein</fullName>
    </submittedName>
</protein>
<organism evidence="1 2">
    <name type="scientific">Parthenolecanium corni</name>
    <dbReference type="NCBI Taxonomy" id="536013"/>
    <lineage>
        <taxon>Eukaryota</taxon>
        <taxon>Metazoa</taxon>
        <taxon>Ecdysozoa</taxon>
        <taxon>Arthropoda</taxon>
        <taxon>Hexapoda</taxon>
        <taxon>Insecta</taxon>
        <taxon>Pterygota</taxon>
        <taxon>Neoptera</taxon>
        <taxon>Paraneoptera</taxon>
        <taxon>Hemiptera</taxon>
        <taxon>Sternorrhyncha</taxon>
        <taxon>Coccoidea</taxon>
        <taxon>Coccidae</taxon>
        <taxon>Parthenolecanium</taxon>
    </lineage>
</organism>
<gene>
    <name evidence="1" type="ORF">V9T40_003618</name>
</gene>
<accession>A0AAN9Y9W1</accession>
<dbReference type="EMBL" id="JBBCAQ010000006">
    <property type="protein sequence ID" value="KAK7603619.1"/>
    <property type="molecule type" value="Genomic_DNA"/>
</dbReference>
<reference evidence="1 2" key="1">
    <citation type="submission" date="2024-03" db="EMBL/GenBank/DDBJ databases">
        <title>Adaptation during the transition from Ophiocordyceps entomopathogen to insect associate is accompanied by gene loss and intensified selection.</title>
        <authorList>
            <person name="Ward C.M."/>
            <person name="Onetto C.A."/>
            <person name="Borneman A.R."/>
        </authorList>
    </citation>
    <scope>NUCLEOTIDE SEQUENCE [LARGE SCALE GENOMIC DNA]</scope>
    <source>
        <strain evidence="1">AWRI1</strain>
        <tissue evidence="1">Single Adult Female</tissue>
    </source>
</reference>
<name>A0AAN9Y9W1_9HEMI</name>
<dbReference type="AlphaFoldDB" id="A0AAN9Y9W1"/>
<sequence length="127" mass="13339">MNFFQNTVFTQAKPFGCGCKSIDAYGPIGAYAPPPLAPYFGCGFPAPLPPPIAFAPFPHPVPVRVPPPCPPPSVTIPNIILALLPPQRPISRPVLPFLPPPPPPAVVPIPQPYPVPFADPGVGCGCY</sequence>